<dbReference type="SUPFAM" id="SSF48452">
    <property type="entry name" value="TPR-like"/>
    <property type="match status" value="1"/>
</dbReference>
<feature type="region of interest" description="Disordered" evidence="3">
    <location>
        <begin position="295"/>
        <end position="338"/>
    </location>
</feature>
<proteinExistence type="predicted"/>
<reference evidence="4" key="1">
    <citation type="submission" date="2014-11" db="EMBL/GenBank/DDBJ databases">
        <authorList>
            <person name="Otto D Thomas"/>
            <person name="Naeem Raeece"/>
        </authorList>
    </citation>
    <scope>NUCLEOTIDE SEQUENCE</scope>
</reference>
<name>A0A0G4HPY3_9ALVE</name>
<dbReference type="Gene3D" id="2.70.160.11">
    <property type="entry name" value="Hnrnp arginine n-methyltransferase1"/>
    <property type="match status" value="1"/>
</dbReference>
<feature type="compositionally biased region" description="Low complexity" evidence="3">
    <location>
        <begin position="28"/>
        <end position="37"/>
    </location>
</feature>
<sequence>MAKDTSTTGAGADDTAAVQGCASEEDAAQTAASAAAAKEMEEAKDLRELELRMQETMKLKLGGQTEELQKQLEGLPKDLVEQATAKSRDMGNDAFRQKRFKEALQHYETAYFGTPQSERYKMLSNRSACWLALGETSKALDEAIECIKMNRKWPKGYFRAARALMEMGKPHGAGMFLKKGLEEIEVGGKNESERADLEKFLQQAEKASEHQRAMEKVTVDYKRFERVAHYQNYLELKEAAENAGPEIECAEGVDKEEIERLLTGRPKVTTFEEMPSAEFDPKMVFSEEAAVDLSNPLELRQLETNRRKREEEEEEKQKQKDEGEETGTSKAIEEARKKRMVDQRALEVMASLLHRMSRLTVTPRQLAFLETGVPSRWASAVATALDEQEGECAAHSADTAAGRPGPLLALGVGTGVPVVAAVKRVEEMRKGGRRVAPGPAVIACTHQDLLTDCSCPVAESLRVLLESNDVSGEERIRVIPKRIEIVQPPPEADPHTGAPVDEFDASFADVPERASVLCVDPEMFDQGVLSRRVLHAVRHARKELARVNVRVVPARVEVFASLGSVTSKVVGGLDLSAVDALRWSPGIDRVDLWGEGVNFRSVGGWQKAFEFCLDGPLENLDSDLPLSGKTGLEFVSEGQGLVANALVFAFRLSGQDGAILASSIPSGVLGDSSGGVGEEREEAVWEGQAVQWLDGGGIPVGSGERVQVAVSHNGSQLRGRVLAPRECPPEIRRGTVTKQHLEALTDTETAEALEGALTVELHKRLYELQTATREKLEQTKGGKAELEILTIPPAGLLPFLAARAASAFLKPRTRSKSGPVPACRVVAVEQMKSQLALALSVALANLDQLVESPPVPSASLGDRRRCLANRLTFLECPNLRMLAGKGMRKVIENEIAEIQNAPLEEGADAQAQQQQRQQIVAQAEALLDQTKELDSSPSIVAGLPFDASLLGDAALPLLEHLTRKEGDAQRILPHSGVFLPRRMTLFAAVGRVGPRQASGVDVRCWDSFRVAALGGGSDYSPLRLVVPSSSSSSSSSLRSTGETGVEILSEPVRLFSFNLDARGRVLEAAAEGGECTVTPKVLQEGKANCVFLFCAVSMPAPPPSYDPNRQSMTPSVVASAGVSVLHSAPRLSPSELGEAQKQWGTCLNSLLSEEAEKSHGGEVPHMKALRSRSMRQACLFYEEFEVGKEKPNVVSLTASHDGTKVDVRVVRESRAQTEGGSADASAADQQQQQQVEVKRQKPAESLSTLSASVEGMKAELLQKVFENRDANEQALQAALRIAIDPGRLSAFQIDPTEANSLAHLFFL</sequence>
<feature type="compositionally biased region" description="Low complexity" evidence="3">
    <location>
        <begin position="1"/>
        <end position="17"/>
    </location>
</feature>
<dbReference type="VEuPathDB" id="CryptoDB:Cvel_30100"/>
<keyword evidence="2" id="KW-0802">TPR repeat</keyword>
<dbReference type="PANTHER" id="PTHR22904:SF523">
    <property type="entry name" value="STRESS-INDUCED-PHOSPHOPROTEIN 1"/>
    <property type="match status" value="1"/>
</dbReference>
<dbReference type="GO" id="GO:0051879">
    <property type="term" value="F:Hsp90 protein binding"/>
    <property type="evidence" value="ECO:0007669"/>
    <property type="project" value="TreeGrafter"/>
</dbReference>
<feature type="compositionally biased region" description="Low complexity" evidence="3">
    <location>
        <begin position="1221"/>
        <end position="1234"/>
    </location>
</feature>
<protein>
    <submittedName>
        <fullName evidence="4">Uncharacterized protein</fullName>
    </submittedName>
</protein>
<evidence type="ECO:0000256" key="3">
    <source>
        <dbReference type="SAM" id="MobiDB-lite"/>
    </source>
</evidence>
<evidence type="ECO:0000256" key="2">
    <source>
        <dbReference type="ARBA" id="ARBA00022803"/>
    </source>
</evidence>
<gene>
    <name evidence="4" type="ORF">Cvel_30100</name>
</gene>
<accession>A0A0G4HPY3</accession>
<dbReference type="InterPro" id="IPR011990">
    <property type="entry name" value="TPR-like_helical_dom_sf"/>
</dbReference>
<dbReference type="Gene3D" id="3.40.50.150">
    <property type="entry name" value="Vaccinia Virus protein VP39"/>
    <property type="match status" value="1"/>
</dbReference>
<feature type="compositionally biased region" description="Basic and acidic residues" evidence="3">
    <location>
        <begin position="300"/>
        <end position="321"/>
    </location>
</feature>
<organism evidence="4">
    <name type="scientific">Chromera velia CCMP2878</name>
    <dbReference type="NCBI Taxonomy" id="1169474"/>
    <lineage>
        <taxon>Eukaryota</taxon>
        <taxon>Sar</taxon>
        <taxon>Alveolata</taxon>
        <taxon>Colpodellida</taxon>
        <taxon>Chromeraceae</taxon>
        <taxon>Chromera</taxon>
    </lineage>
</organism>
<feature type="region of interest" description="Disordered" evidence="3">
    <location>
        <begin position="1"/>
        <end position="42"/>
    </location>
</feature>
<dbReference type="InterPro" id="IPR029063">
    <property type="entry name" value="SAM-dependent_MTases_sf"/>
</dbReference>
<evidence type="ECO:0000256" key="1">
    <source>
        <dbReference type="ARBA" id="ARBA00022737"/>
    </source>
</evidence>
<dbReference type="EMBL" id="CDMZ01003454">
    <property type="protein sequence ID" value="CEM46434.1"/>
    <property type="molecule type" value="Genomic_DNA"/>
</dbReference>
<evidence type="ECO:0000313" key="4">
    <source>
        <dbReference type="EMBL" id="CEM46434.1"/>
    </source>
</evidence>
<feature type="region of interest" description="Disordered" evidence="3">
    <location>
        <begin position="1213"/>
        <end position="1243"/>
    </location>
</feature>
<dbReference type="PhylomeDB" id="A0A0G4HPY3"/>
<dbReference type="PANTHER" id="PTHR22904">
    <property type="entry name" value="TPR REPEAT CONTAINING PROTEIN"/>
    <property type="match status" value="1"/>
</dbReference>
<keyword evidence="1" id="KW-0677">Repeat</keyword>
<dbReference type="Gene3D" id="1.25.40.10">
    <property type="entry name" value="Tetratricopeptide repeat domain"/>
    <property type="match status" value="1"/>
</dbReference>